<feature type="compositionally biased region" description="Basic and acidic residues" evidence="1">
    <location>
        <begin position="538"/>
        <end position="558"/>
    </location>
</feature>
<protein>
    <submittedName>
        <fullName evidence="2">Uncharacterized protein</fullName>
    </submittedName>
</protein>
<feature type="compositionally biased region" description="Basic and acidic residues" evidence="1">
    <location>
        <begin position="22"/>
        <end position="35"/>
    </location>
</feature>
<keyword evidence="3" id="KW-1185">Reference proteome</keyword>
<dbReference type="HOGENOM" id="CLU_014303_0_0_1"/>
<dbReference type="OrthoDB" id="5386674at2759"/>
<feature type="compositionally biased region" description="Polar residues" evidence="1">
    <location>
        <begin position="782"/>
        <end position="799"/>
    </location>
</feature>
<feature type="compositionally biased region" description="Low complexity" evidence="1">
    <location>
        <begin position="51"/>
        <end position="68"/>
    </location>
</feature>
<feature type="compositionally biased region" description="Polar residues" evidence="1">
    <location>
        <begin position="266"/>
        <end position="279"/>
    </location>
</feature>
<feature type="compositionally biased region" description="Polar residues" evidence="1">
    <location>
        <begin position="82"/>
        <end position="116"/>
    </location>
</feature>
<evidence type="ECO:0000256" key="1">
    <source>
        <dbReference type="SAM" id="MobiDB-lite"/>
    </source>
</evidence>
<feature type="compositionally biased region" description="Polar residues" evidence="1">
    <location>
        <begin position="1"/>
        <end position="19"/>
    </location>
</feature>
<feature type="compositionally biased region" description="Polar residues" evidence="1">
    <location>
        <begin position="559"/>
        <end position="573"/>
    </location>
</feature>
<reference evidence="3" key="1">
    <citation type="journal article" date="2014" name="Genome Announc.">
        <title>Genome sequence and annotation of Acremonium chrysogenum, producer of the beta-lactam antibiotic cephalosporin C.</title>
        <authorList>
            <person name="Terfehr D."/>
            <person name="Dahlmann T.A."/>
            <person name="Specht T."/>
            <person name="Zadra I."/>
            <person name="Kuernsteiner H."/>
            <person name="Kueck U."/>
        </authorList>
    </citation>
    <scope>NUCLEOTIDE SEQUENCE [LARGE SCALE GENOMIC DNA]</scope>
    <source>
        <strain evidence="3">ATCC 11550 / CBS 779.69 / DSM 880 / IAM 14645 / JCM 23072 / IMI 49137</strain>
    </source>
</reference>
<evidence type="ECO:0000313" key="3">
    <source>
        <dbReference type="Proteomes" id="UP000029964"/>
    </source>
</evidence>
<name>A0A086T1X7_HAPC1</name>
<dbReference type="EMBL" id="JPKY01000071">
    <property type="protein sequence ID" value="KFH43359.1"/>
    <property type="molecule type" value="Genomic_DNA"/>
</dbReference>
<comment type="caution">
    <text evidence="2">The sequence shown here is derived from an EMBL/GenBank/DDBJ whole genome shotgun (WGS) entry which is preliminary data.</text>
</comment>
<feature type="region of interest" description="Disordered" evidence="1">
    <location>
        <begin position="530"/>
        <end position="923"/>
    </location>
</feature>
<feature type="region of interest" description="Disordered" evidence="1">
    <location>
        <begin position="954"/>
        <end position="1008"/>
    </location>
</feature>
<dbReference type="Proteomes" id="UP000029964">
    <property type="component" value="Unassembled WGS sequence"/>
</dbReference>
<feature type="compositionally biased region" description="Low complexity" evidence="1">
    <location>
        <begin position="342"/>
        <end position="352"/>
    </location>
</feature>
<feature type="compositionally biased region" description="Low complexity" evidence="1">
    <location>
        <begin position="703"/>
        <end position="718"/>
    </location>
</feature>
<organism evidence="2 3">
    <name type="scientific">Hapsidospora chrysogenum (strain ATCC 11550 / CBS 779.69 / DSM 880 / IAM 14645 / JCM 23072 / IMI 49137)</name>
    <name type="common">Acremonium chrysogenum</name>
    <dbReference type="NCBI Taxonomy" id="857340"/>
    <lineage>
        <taxon>Eukaryota</taxon>
        <taxon>Fungi</taxon>
        <taxon>Dikarya</taxon>
        <taxon>Ascomycota</taxon>
        <taxon>Pezizomycotina</taxon>
        <taxon>Sordariomycetes</taxon>
        <taxon>Hypocreomycetidae</taxon>
        <taxon>Hypocreales</taxon>
        <taxon>Bionectriaceae</taxon>
        <taxon>Hapsidospora</taxon>
    </lineage>
</organism>
<accession>A0A086T1X7</accession>
<feature type="region of interest" description="Disordered" evidence="1">
    <location>
        <begin position="1"/>
        <end position="352"/>
    </location>
</feature>
<evidence type="ECO:0000313" key="2">
    <source>
        <dbReference type="EMBL" id="KFH43359.1"/>
    </source>
</evidence>
<gene>
    <name evidence="2" type="ORF">ACRE_059130</name>
</gene>
<sequence>MAATATQRPKSRGRSSSLQRMLELEKQSMLDRKSADQATHIRRHSACTENATSANPTSSPSHPSASPTAPQPPARTPVARRQMQTKPSRTQAGLNSQSSEPTTAGDQRPVSLQQDPRQGKIRHPYELPPLQIGSPNSLSAQLFGASPASPYSSRLGEDHRLSIKGGVKPLVMDTATPTPTKATAGEQKAASQTGHSDELRRSMCQSPNWEAHDRRKKEKREEKKAGKEANVTTRRLKKAPPLDTFPVATSTPPRTQAPIPGKAEQHSPQSRDGLAQSQADACMTDSVYPGPRRQKQRRASVLGPSSPDESLIPESLPTFPPARGRSSSFTSLFKTPFESGRRSSSCNASDSDSGFIGGIKLEQHRLEAHQKALNDIAIASSDMHPAFRKEKRAASPLRFFTPRSERKDTEKRLYPPIAIRTSGNKQALLAAEPSTVQESGAMNKWRHRVAFKPSAQKTTGKEGKHSGGSGVKTGHKLTKSPSSPREESFKNTPGNNGKPAIGAPVVVHQIDGMIDFEKAGLHSAPELDHSAHPALVDSAREGKKSVEEIGQDCEKTEDGANSETNSQPSYRTAPSSPPPPPRRSSKRKSVISVGDGPVSTPPSHPHLMSELQDDSRATKRAELEPSASRLRVSSPPPPIVLQHQQRPASANGKAHPTFRSSRRPPSYPPSIPYETLDPTIAKGKQPKRTLREAARAALGRSGLSPPSKHSAPPSKPLSRSNSPYSRGLGFSGGTPPVSTTNIPLASAAPSKSARVLGMQDWKTGRPASASPPTHSSEDSGSDEVQSVSGHGTPDTSRPQSGRFASPTPGYHENEAKIDRYHSTYTPVLPSPAFSHVDDGPRANQPSPFELDPIQAAALKVMAAFPDVSRPNSSHRSRPTSSHRNSSDNNLPKQHRDRSKPRSMTTPAEPAADKKSMSPPLRDLIMFKEESSVAAPWPATYLEAARKAGPAALAVKSSKAPTTSPQTLAPAKPLSPSLRPREQSSSSRPGLAVNAPGHQPQQDTSSTDDDGAIAKMFVECCQCKYYHDMPRKLYEAMANPEGALALGENAEFAGSLSMTIKCPWCKHGMSTKCCAGLAAMVHIKERLH</sequence>
<feature type="compositionally biased region" description="Basic and acidic residues" evidence="1">
    <location>
        <begin position="613"/>
        <end position="623"/>
    </location>
</feature>
<feature type="compositionally biased region" description="Basic and acidic residues" evidence="1">
    <location>
        <begin position="811"/>
        <end position="821"/>
    </location>
</feature>
<feature type="region of interest" description="Disordered" evidence="1">
    <location>
        <begin position="389"/>
        <end position="409"/>
    </location>
</feature>
<dbReference type="AlphaFoldDB" id="A0A086T1X7"/>
<feature type="compositionally biased region" description="Low complexity" evidence="1">
    <location>
        <begin position="174"/>
        <end position="184"/>
    </location>
</feature>
<feature type="region of interest" description="Disordered" evidence="1">
    <location>
        <begin position="452"/>
        <end position="502"/>
    </location>
</feature>
<proteinExistence type="predicted"/>